<accession>A0A3A5M567</accession>
<feature type="region of interest" description="Disordered" evidence="1">
    <location>
        <begin position="19"/>
        <end position="59"/>
    </location>
</feature>
<comment type="caution">
    <text evidence="3">The sequence shown here is derived from an EMBL/GenBank/DDBJ whole genome shotgun (WGS) entry which is preliminary data.</text>
</comment>
<gene>
    <name evidence="3" type="ORF">D6T63_11070</name>
</gene>
<sequence>MRTCLALLVVGVLVSCGVMDENPGSRPDTGESSWETDAGEPPSLTTDSPLESRASVAEGDVSTAASEITGELQSEEQFASVEVIDRQKIRVRWFGEPTPQMQDVLDKFPQLDITVDQVSCSPGHVREFGEGLLQTDPNVRAFSLEPDGSSANVILDESLRAISEVSDLEHRYSEAADCPIRVSFGSTQPAL</sequence>
<dbReference type="Proteomes" id="UP000272560">
    <property type="component" value="Unassembled WGS sequence"/>
</dbReference>
<reference evidence="3 4" key="1">
    <citation type="submission" date="2018-09" db="EMBL/GenBank/DDBJ databases">
        <title>Novel species of Arthrobacter.</title>
        <authorList>
            <person name="Liu Q."/>
            <person name="Xin Y.-H."/>
        </authorList>
    </citation>
    <scope>NUCLEOTIDE SEQUENCE [LARGE SCALE GENOMIC DNA]</scope>
    <source>
        <strain evidence="3 4">Hz2</strain>
    </source>
</reference>
<dbReference type="EMBL" id="QZVT01000005">
    <property type="protein sequence ID" value="RJT79154.1"/>
    <property type="molecule type" value="Genomic_DNA"/>
</dbReference>
<evidence type="ECO:0000256" key="2">
    <source>
        <dbReference type="SAM" id="SignalP"/>
    </source>
</evidence>
<keyword evidence="2" id="KW-0732">Signal</keyword>
<evidence type="ECO:0000313" key="4">
    <source>
        <dbReference type="Proteomes" id="UP000272560"/>
    </source>
</evidence>
<keyword evidence="4" id="KW-1185">Reference proteome</keyword>
<evidence type="ECO:0000313" key="3">
    <source>
        <dbReference type="EMBL" id="RJT79154.1"/>
    </source>
</evidence>
<evidence type="ECO:0000256" key="1">
    <source>
        <dbReference type="SAM" id="MobiDB-lite"/>
    </source>
</evidence>
<dbReference type="AlphaFoldDB" id="A0A3A5M567"/>
<dbReference type="PROSITE" id="PS51257">
    <property type="entry name" value="PROKAR_LIPOPROTEIN"/>
    <property type="match status" value="1"/>
</dbReference>
<proteinExistence type="predicted"/>
<evidence type="ECO:0008006" key="5">
    <source>
        <dbReference type="Google" id="ProtNLM"/>
    </source>
</evidence>
<name>A0A3A5M567_9MICC</name>
<feature type="signal peptide" evidence="2">
    <location>
        <begin position="1"/>
        <end position="20"/>
    </location>
</feature>
<organism evidence="3 4">
    <name type="scientific">Arthrobacter cheniae</name>
    <dbReference type="NCBI Taxonomy" id="1258888"/>
    <lineage>
        <taxon>Bacteria</taxon>
        <taxon>Bacillati</taxon>
        <taxon>Actinomycetota</taxon>
        <taxon>Actinomycetes</taxon>
        <taxon>Micrococcales</taxon>
        <taxon>Micrococcaceae</taxon>
        <taxon>Arthrobacter</taxon>
    </lineage>
</organism>
<feature type="chain" id="PRO_5038621123" description="FtsX extracellular domain-containing protein" evidence="2">
    <location>
        <begin position="21"/>
        <end position="191"/>
    </location>
</feature>
<protein>
    <recommendedName>
        <fullName evidence="5">FtsX extracellular domain-containing protein</fullName>
    </recommendedName>
</protein>